<organism evidence="1 2">
    <name type="scientific">Kibdelosporangium aridum</name>
    <dbReference type="NCBI Taxonomy" id="2030"/>
    <lineage>
        <taxon>Bacteria</taxon>
        <taxon>Bacillati</taxon>
        <taxon>Actinomycetota</taxon>
        <taxon>Actinomycetes</taxon>
        <taxon>Pseudonocardiales</taxon>
        <taxon>Pseudonocardiaceae</taxon>
        <taxon>Kibdelosporangium</taxon>
    </lineage>
</organism>
<dbReference type="Proteomes" id="UP000192674">
    <property type="component" value="Unassembled WGS sequence"/>
</dbReference>
<sequence length="158" mass="17560">MHDYRVTVTWTGNKGTGTSNYRAYGRDHTLSADGRPDILATSDPAFRGDPTRWNPEQLLVASLSDCHMLWYLHLCATSGVVVESYVDEAIGLMEMEKDGSGQFSEVLLRPQVVISSADQVEQATELHHQAHKMCFIARSMNFPVRNEPLVTVHEGPAS</sequence>
<gene>
    <name evidence="1" type="ORF">SAMN05661093_03686</name>
</gene>
<dbReference type="AlphaFoldDB" id="A0A1W2DPY5"/>
<reference evidence="1 2" key="1">
    <citation type="submission" date="2017-04" db="EMBL/GenBank/DDBJ databases">
        <authorList>
            <person name="Afonso C.L."/>
            <person name="Miller P.J."/>
            <person name="Scott M.A."/>
            <person name="Spackman E."/>
            <person name="Goraichik I."/>
            <person name="Dimitrov K.M."/>
            <person name="Suarez D.L."/>
            <person name="Swayne D.E."/>
        </authorList>
    </citation>
    <scope>NUCLEOTIDE SEQUENCE [LARGE SCALE GENOMIC DNA]</scope>
    <source>
        <strain evidence="1 2">DSM 43828</strain>
    </source>
</reference>
<evidence type="ECO:0000313" key="1">
    <source>
        <dbReference type="EMBL" id="SMC99474.1"/>
    </source>
</evidence>
<keyword evidence="2" id="KW-1185">Reference proteome</keyword>
<evidence type="ECO:0000313" key="2">
    <source>
        <dbReference type="Proteomes" id="UP000192674"/>
    </source>
</evidence>
<dbReference type="InterPro" id="IPR036102">
    <property type="entry name" value="OsmC/Ohrsf"/>
</dbReference>
<name>A0A1W2DPY5_KIBAR</name>
<dbReference type="Pfam" id="PF02566">
    <property type="entry name" value="OsmC"/>
    <property type="match status" value="1"/>
</dbReference>
<dbReference type="EMBL" id="FWXV01000002">
    <property type="protein sequence ID" value="SMC99474.1"/>
    <property type="molecule type" value="Genomic_DNA"/>
</dbReference>
<dbReference type="InterPro" id="IPR015946">
    <property type="entry name" value="KH_dom-like_a/b"/>
</dbReference>
<dbReference type="PANTHER" id="PTHR42830:SF2">
    <property type="entry name" value="OSMC_OHR FAMILY PROTEIN"/>
    <property type="match status" value="1"/>
</dbReference>
<dbReference type="SUPFAM" id="SSF82784">
    <property type="entry name" value="OsmC-like"/>
    <property type="match status" value="1"/>
</dbReference>
<protein>
    <submittedName>
        <fullName evidence="1">Organic hydroperoxide reductase OsmC/OhrA</fullName>
    </submittedName>
</protein>
<proteinExistence type="predicted"/>
<dbReference type="InterPro" id="IPR003718">
    <property type="entry name" value="OsmC/Ohr_fam"/>
</dbReference>
<dbReference type="RefSeq" id="WP_084427723.1">
    <property type="nucleotide sequence ID" value="NZ_FWXV01000002.1"/>
</dbReference>
<dbReference type="Gene3D" id="3.30.300.20">
    <property type="match status" value="1"/>
</dbReference>
<dbReference type="InterPro" id="IPR052707">
    <property type="entry name" value="OsmC_Ohr_Peroxiredoxin"/>
</dbReference>
<dbReference type="OrthoDB" id="9795405at2"/>
<accession>A0A1W2DPY5</accession>
<dbReference type="PANTHER" id="PTHR42830">
    <property type="entry name" value="OSMOTICALLY INDUCIBLE FAMILY PROTEIN"/>
    <property type="match status" value="1"/>
</dbReference>